<feature type="non-terminal residue" evidence="2">
    <location>
        <position position="180"/>
    </location>
</feature>
<evidence type="ECO:0000256" key="1">
    <source>
        <dbReference type="SAM" id="MobiDB-lite"/>
    </source>
</evidence>
<dbReference type="VEuPathDB" id="FungiDB:PSTT_07028"/>
<dbReference type="VEuPathDB" id="FungiDB:PSHT_11763"/>
<dbReference type="AlphaFoldDB" id="A0A2S4VHY3"/>
<sequence length="180" mass="19302">IQPLLAGAEPPILADVAQKADYLFTTANYYGGAMGEVADLWLGNAANTLVETSLTLLAPEGMAHGRPHCCQSWPPCNPDLSNPSNKFKPKPIKTTPKPSKLSKESPPKLGKTMPKPSKTVSKLSTTTPKLSATTNLLDTKEQVLGQLLAHYRHTRELAACSCGYPCLPPDVQAARGRERG</sequence>
<feature type="non-terminal residue" evidence="2">
    <location>
        <position position="1"/>
    </location>
</feature>
<feature type="region of interest" description="Disordered" evidence="1">
    <location>
        <begin position="81"/>
        <end position="127"/>
    </location>
</feature>
<evidence type="ECO:0000313" key="2">
    <source>
        <dbReference type="EMBL" id="POW09099.1"/>
    </source>
</evidence>
<proteinExistence type="predicted"/>
<keyword evidence="3" id="KW-1185">Reference proteome</keyword>
<protein>
    <submittedName>
        <fullName evidence="2">Uncharacterized protein</fullName>
    </submittedName>
</protein>
<accession>A0A2S4VHY3</accession>
<organism evidence="2 3">
    <name type="scientific">Puccinia striiformis</name>
    <dbReference type="NCBI Taxonomy" id="27350"/>
    <lineage>
        <taxon>Eukaryota</taxon>
        <taxon>Fungi</taxon>
        <taxon>Dikarya</taxon>
        <taxon>Basidiomycota</taxon>
        <taxon>Pucciniomycotina</taxon>
        <taxon>Pucciniomycetes</taxon>
        <taxon>Pucciniales</taxon>
        <taxon>Pucciniaceae</taxon>
        <taxon>Puccinia</taxon>
    </lineage>
</organism>
<evidence type="ECO:0000313" key="3">
    <source>
        <dbReference type="Proteomes" id="UP000239156"/>
    </source>
</evidence>
<reference evidence="2" key="1">
    <citation type="submission" date="2017-12" db="EMBL/GenBank/DDBJ databases">
        <title>Gene loss provides genomic basis for host adaptation in cereal stripe rust fungi.</title>
        <authorList>
            <person name="Xia C."/>
        </authorList>
    </citation>
    <scope>NUCLEOTIDE SEQUENCE [LARGE SCALE GENOMIC DNA]</scope>
    <source>
        <strain evidence="2">93-210</strain>
    </source>
</reference>
<gene>
    <name evidence="2" type="ORF">PSTT_07028</name>
</gene>
<name>A0A2S4VHY3_9BASI</name>
<dbReference type="EMBL" id="PKSL01000058">
    <property type="protein sequence ID" value="POW09099.1"/>
    <property type="molecule type" value="Genomic_DNA"/>
</dbReference>
<dbReference type="Proteomes" id="UP000239156">
    <property type="component" value="Unassembled WGS sequence"/>
</dbReference>
<feature type="compositionally biased region" description="Polar residues" evidence="1">
    <location>
        <begin position="118"/>
        <end position="127"/>
    </location>
</feature>
<comment type="caution">
    <text evidence="2">The sequence shown here is derived from an EMBL/GenBank/DDBJ whole genome shotgun (WGS) entry which is preliminary data.</text>
</comment>